<name>A0A1I7WQS7_HETBA</name>
<keyword evidence="1" id="KW-0479">Metal-binding</keyword>
<evidence type="ECO:0000256" key="2">
    <source>
        <dbReference type="ARBA" id="ARBA00022771"/>
    </source>
</evidence>
<evidence type="ECO:0000259" key="9">
    <source>
        <dbReference type="Pfam" id="PF00105"/>
    </source>
</evidence>
<dbReference type="AlphaFoldDB" id="A0A1I7WQS7"/>
<keyword evidence="7" id="KW-0675">Receptor</keyword>
<dbReference type="InterPro" id="IPR013088">
    <property type="entry name" value="Znf_NHR/GATA"/>
</dbReference>
<dbReference type="GO" id="GO:0043565">
    <property type="term" value="F:sequence-specific DNA binding"/>
    <property type="evidence" value="ECO:0007669"/>
    <property type="project" value="InterPro"/>
</dbReference>
<dbReference type="InterPro" id="IPR052499">
    <property type="entry name" value="C.elegans_NHRs"/>
</dbReference>
<feature type="domain" description="Nuclear receptor" evidence="9">
    <location>
        <begin position="33"/>
        <end position="51"/>
    </location>
</feature>
<dbReference type="InterPro" id="IPR001628">
    <property type="entry name" value="Znf_hrmn_rcpt"/>
</dbReference>
<evidence type="ECO:0000256" key="3">
    <source>
        <dbReference type="ARBA" id="ARBA00022833"/>
    </source>
</evidence>
<keyword evidence="10" id="KW-1185">Reference proteome</keyword>
<keyword evidence="4" id="KW-0805">Transcription regulation</keyword>
<dbReference type="Proteomes" id="UP000095283">
    <property type="component" value="Unplaced"/>
</dbReference>
<reference evidence="11" key="1">
    <citation type="submission" date="2016-11" db="UniProtKB">
        <authorList>
            <consortium name="WormBaseParasite"/>
        </authorList>
    </citation>
    <scope>IDENTIFICATION</scope>
</reference>
<proteinExistence type="predicted"/>
<dbReference type="Pfam" id="PF00105">
    <property type="entry name" value="zf-C4"/>
    <property type="match status" value="1"/>
</dbReference>
<evidence type="ECO:0000256" key="5">
    <source>
        <dbReference type="ARBA" id="ARBA00023125"/>
    </source>
</evidence>
<dbReference type="GO" id="GO:0003700">
    <property type="term" value="F:DNA-binding transcription factor activity"/>
    <property type="evidence" value="ECO:0007669"/>
    <property type="project" value="InterPro"/>
</dbReference>
<evidence type="ECO:0000256" key="4">
    <source>
        <dbReference type="ARBA" id="ARBA00023015"/>
    </source>
</evidence>
<dbReference type="GO" id="GO:0008270">
    <property type="term" value="F:zinc ion binding"/>
    <property type="evidence" value="ECO:0007669"/>
    <property type="project" value="UniProtKB-KW"/>
</dbReference>
<protein>
    <submittedName>
        <fullName evidence="11">Nuclear receptor domain-containing protein</fullName>
    </submittedName>
</protein>
<dbReference type="WBParaSite" id="Hba_07507">
    <property type="protein sequence ID" value="Hba_07507"/>
    <property type="gene ID" value="Hba_07507"/>
</dbReference>
<dbReference type="Gene3D" id="1.10.565.10">
    <property type="entry name" value="Retinoid X Receptor"/>
    <property type="match status" value="1"/>
</dbReference>
<sequence length="303" mass="34655">MKHDLRAVLKFVLYAVINLPVTTTRFPVAMGDIRCACRSCRFNKCLEVGMNPKAIQTTRLGFESKESSAFRRQLSSDHCIRKRTYDICSILDMEPSCSSLSSKCVSRSISPNDTTLPTNKKKMRESEMHEYIKHAHDLENRLFLLRKSDFLSSTSLLDVLTRPCALNNAHKYEKKSYYSDYLCILYPIMWILRKNLYSQWNTPNHTLGLGKCHLLISRHLKSIKEGIERVKVDQTTFALLNAIVLCDCACFSLSTQSKEILKVERDKFLDALGAHLFENDLLNGGNDCFTPIKIFLTPENEPG</sequence>
<evidence type="ECO:0000256" key="1">
    <source>
        <dbReference type="ARBA" id="ARBA00022723"/>
    </source>
</evidence>
<evidence type="ECO:0000256" key="8">
    <source>
        <dbReference type="ARBA" id="ARBA00023242"/>
    </source>
</evidence>
<evidence type="ECO:0000256" key="6">
    <source>
        <dbReference type="ARBA" id="ARBA00023163"/>
    </source>
</evidence>
<organism evidence="10 11">
    <name type="scientific">Heterorhabditis bacteriophora</name>
    <name type="common">Entomopathogenic nematode worm</name>
    <dbReference type="NCBI Taxonomy" id="37862"/>
    <lineage>
        <taxon>Eukaryota</taxon>
        <taxon>Metazoa</taxon>
        <taxon>Ecdysozoa</taxon>
        <taxon>Nematoda</taxon>
        <taxon>Chromadorea</taxon>
        <taxon>Rhabditida</taxon>
        <taxon>Rhabditina</taxon>
        <taxon>Rhabditomorpha</taxon>
        <taxon>Strongyloidea</taxon>
        <taxon>Heterorhabditidae</taxon>
        <taxon>Heterorhabditis</taxon>
    </lineage>
</organism>
<dbReference type="PANTHER" id="PTHR47630">
    <property type="entry name" value="NUCLEAR HORMONE RECEPTOR FAMILY-RELATED-RELATED"/>
    <property type="match status" value="1"/>
</dbReference>
<keyword evidence="3" id="KW-0862">Zinc</keyword>
<accession>A0A1I7WQS7</accession>
<evidence type="ECO:0000313" key="10">
    <source>
        <dbReference type="Proteomes" id="UP000095283"/>
    </source>
</evidence>
<keyword evidence="6" id="KW-0804">Transcription</keyword>
<dbReference type="SUPFAM" id="SSF48508">
    <property type="entry name" value="Nuclear receptor ligand-binding domain"/>
    <property type="match status" value="1"/>
</dbReference>
<evidence type="ECO:0000313" key="11">
    <source>
        <dbReference type="WBParaSite" id="Hba_07507"/>
    </source>
</evidence>
<dbReference type="Gene3D" id="3.30.50.10">
    <property type="entry name" value="Erythroid Transcription Factor GATA-1, subunit A"/>
    <property type="match status" value="1"/>
</dbReference>
<dbReference type="InterPro" id="IPR035500">
    <property type="entry name" value="NHR-like_dom_sf"/>
</dbReference>
<keyword evidence="8" id="KW-0539">Nucleus</keyword>
<keyword evidence="2" id="KW-0863">Zinc-finger</keyword>
<keyword evidence="5" id="KW-0238">DNA-binding</keyword>
<dbReference type="SUPFAM" id="SSF57716">
    <property type="entry name" value="Glucocorticoid receptor-like (DNA-binding domain)"/>
    <property type="match status" value="1"/>
</dbReference>
<evidence type="ECO:0000256" key="7">
    <source>
        <dbReference type="ARBA" id="ARBA00023170"/>
    </source>
</evidence>